<keyword evidence="15" id="KW-1185">Reference proteome</keyword>
<dbReference type="GO" id="GO:0005886">
    <property type="term" value="C:plasma membrane"/>
    <property type="evidence" value="ECO:0007669"/>
    <property type="project" value="UniProtKB-SubCell"/>
</dbReference>
<dbReference type="InterPro" id="IPR036890">
    <property type="entry name" value="HATPase_C_sf"/>
</dbReference>
<keyword evidence="10 12" id="KW-0472">Membrane</keyword>
<evidence type="ECO:0000259" key="13">
    <source>
        <dbReference type="PROSITE" id="PS50109"/>
    </source>
</evidence>
<evidence type="ECO:0000313" key="14">
    <source>
        <dbReference type="EMBL" id="QNP60174.1"/>
    </source>
</evidence>
<dbReference type="Proteomes" id="UP000516057">
    <property type="component" value="Chromosome"/>
</dbReference>
<keyword evidence="9" id="KW-0902">Two-component regulatory system</keyword>
<keyword evidence="12" id="KW-0812">Transmembrane</keyword>
<keyword evidence="8" id="KW-0067">ATP-binding</keyword>
<dbReference type="InterPro" id="IPR050736">
    <property type="entry name" value="Sensor_HK_Regulatory"/>
</dbReference>
<keyword evidence="4" id="KW-0597">Phosphoprotein</keyword>
<dbReference type="SMART" id="SM00388">
    <property type="entry name" value="HisKA"/>
    <property type="match status" value="1"/>
</dbReference>
<feature type="coiled-coil region" evidence="11">
    <location>
        <begin position="298"/>
        <end position="325"/>
    </location>
</feature>
<feature type="transmembrane region" description="Helical" evidence="12">
    <location>
        <begin position="83"/>
        <end position="102"/>
    </location>
</feature>
<evidence type="ECO:0000256" key="4">
    <source>
        <dbReference type="ARBA" id="ARBA00022553"/>
    </source>
</evidence>
<feature type="transmembrane region" description="Helical" evidence="12">
    <location>
        <begin position="159"/>
        <end position="180"/>
    </location>
</feature>
<evidence type="ECO:0000256" key="5">
    <source>
        <dbReference type="ARBA" id="ARBA00022679"/>
    </source>
</evidence>
<dbReference type="KEGG" id="amon:H9L24_04530"/>
<evidence type="ECO:0000256" key="6">
    <source>
        <dbReference type="ARBA" id="ARBA00022741"/>
    </source>
</evidence>
<dbReference type="SMART" id="SM00387">
    <property type="entry name" value="HATPase_c"/>
    <property type="match status" value="1"/>
</dbReference>
<dbReference type="PROSITE" id="PS50109">
    <property type="entry name" value="HIS_KIN"/>
    <property type="match status" value="1"/>
</dbReference>
<dbReference type="PANTHER" id="PTHR43711:SF31">
    <property type="entry name" value="HISTIDINE KINASE"/>
    <property type="match status" value="1"/>
</dbReference>
<evidence type="ECO:0000256" key="12">
    <source>
        <dbReference type="SAM" id="Phobius"/>
    </source>
</evidence>
<dbReference type="Pfam" id="PF17158">
    <property type="entry name" value="MASE4"/>
    <property type="match status" value="1"/>
</dbReference>
<feature type="transmembrane region" description="Helical" evidence="12">
    <location>
        <begin position="224"/>
        <end position="248"/>
    </location>
</feature>
<dbReference type="GO" id="GO:0005524">
    <property type="term" value="F:ATP binding"/>
    <property type="evidence" value="ECO:0007669"/>
    <property type="project" value="UniProtKB-KW"/>
</dbReference>
<dbReference type="SUPFAM" id="SSF47384">
    <property type="entry name" value="Homodimeric domain of signal transducing histidine kinase"/>
    <property type="match status" value="1"/>
</dbReference>
<dbReference type="InterPro" id="IPR003594">
    <property type="entry name" value="HATPase_dom"/>
</dbReference>
<keyword evidence="5" id="KW-0808">Transferase</keyword>
<dbReference type="InterPro" id="IPR033424">
    <property type="entry name" value="MASE4"/>
</dbReference>
<keyword evidence="11" id="KW-0175">Coiled coil</keyword>
<dbReference type="CDD" id="cd16922">
    <property type="entry name" value="HATPase_EvgS-ArcB-TorS-like"/>
    <property type="match status" value="1"/>
</dbReference>
<feature type="transmembrane region" description="Helical" evidence="12">
    <location>
        <begin position="260"/>
        <end position="282"/>
    </location>
</feature>
<evidence type="ECO:0000256" key="10">
    <source>
        <dbReference type="ARBA" id="ARBA00023136"/>
    </source>
</evidence>
<dbReference type="FunFam" id="1.10.287.130:FF:000038">
    <property type="entry name" value="Sensory transduction histidine kinase"/>
    <property type="match status" value="1"/>
</dbReference>
<proteinExistence type="predicted"/>
<name>A0A7H0HI08_9BURK</name>
<dbReference type="GO" id="GO:0000155">
    <property type="term" value="F:phosphorelay sensor kinase activity"/>
    <property type="evidence" value="ECO:0007669"/>
    <property type="project" value="InterPro"/>
</dbReference>
<feature type="transmembrane region" description="Helical" evidence="12">
    <location>
        <begin position="200"/>
        <end position="217"/>
    </location>
</feature>
<dbReference type="EC" id="2.7.13.3" evidence="3"/>
<gene>
    <name evidence="14" type="ORF">H9L24_04530</name>
</gene>
<feature type="domain" description="Histidine kinase" evidence="13">
    <location>
        <begin position="332"/>
        <end position="576"/>
    </location>
</feature>
<dbReference type="CDD" id="cd00082">
    <property type="entry name" value="HisKA"/>
    <property type="match status" value="1"/>
</dbReference>
<sequence length="641" mass="69510">MQYSDDGTSFLATQIPGPGQRRLAVMVVAVSLLFFAAAVPFAKIPLPKVWAFVPVYQSALVVNDLITACLLIGQYRILQSRALVVLAAGYLFTALMAAAHALSFPGLFTPDGLLGAGPQTTAWLYMFWHGGFPLFAIAYANTKKIQPIQSGHAARDNGLVIASLAGVVVLAALAVLVATAGKDWLPPIMAGSHYTPAMKFVVTSVWGCSLLALVVLWRSRPHSVLDLWLMVVLCAWLLDIALAAVLNAGRFDLGFYAGRIYGLMAASFVLVVLLLENGLLYARLVASHQRERSKSTELRRLGGELEVLNAQLSSKNQQLQEASERKSEFLASMSHELRTPLNAIIGFSDVLKDGLAGELSDQQREYVTDIYASGRHLLSLINDILDLSKVEAGKMTLDLEAVDLAALLESSLSVIREKAANHRIELVTRIPEGLDAIQLDARKTKQIVYNLLSNAVKFTPDGGRVVLAARRVARSAVEQWQAPEPTQRRLPLPAGDFTEFLEISVEDTAMGIAAGEAERLFQPFSQVDSSLSRHFEGTGLGLAMVLKMAQLHGGTVALASEPGRGSRFTVWLPWRGGRVAAAANGGTWVAQDDSRPLALVVEDDDRAAELLRLTLSNEGYRVHVAPMPKQPWNCRASCSRA</sequence>
<dbReference type="Gene3D" id="1.10.287.130">
    <property type="match status" value="1"/>
</dbReference>
<evidence type="ECO:0000256" key="1">
    <source>
        <dbReference type="ARBA" id="ARBA00000085"/>
    </source>
</evidence>
<keyword evidence="6" id="KW-0547">Nucleotide-binding</keyword>
<dbReference type="FunFam" id="3.30.565.10:FF:000006">
    <property type="entry name" value="Sensor histidine kinase WalK"/>
    <property type="match status" value="1"/>
</dbReference>
<evidence type="ECO:0000256" key="8">
    <source>
        <dbReference type="ARBA" id="ARBA00022840"/>
    </source>
</evidence>
<reference evidence="14 15" key="1">
    <citation type="submission" date="2020-08" db="EMBL/GenBank/DDBJ databases">
        <title>Genome sequence of Acidovorax monticola KACC 19171T.</title>
        <authorList>
            <person name="Hyun D.-W."/>
            <person name="Bae J.-W."/>
        </authorList>
    </citation>
    <scope>NUCLEOTIDE SEQUENCE [LARGE SCALE GENOMIC DNA]</scope>
    <source>
        <strain evidence="14 15">KACC 19171</strain>
    </source>
</reference>
<protein>
    <recommendedName>
        <fullName evidence="3">histidine kinase</fullName>
        <ecNumber evidence="3">2.7.13.3</ecNumber>
    </recommendedName>
</protein>
<evidence type="ECO:0000256" key="2">
    <source>
        <dbReference type="ARBA" id="ARBA00004429"/>
    </source>
</evidence>
<dbReference type="InterPro" id="IPR003661">
    <property type="entry name" value="HisK_dim/P_dom"/>
</dbReference>
<evidence type="ECO:0000256" key="9">
    <source>
        <dbReference type="ARBA" id="ARBA00023012"/>
    </source>
</evidence>
<evidence type="ECO:0000313" key="15">
    <source>
        <dbReference type="Proteomes" id="UP000516057"/>
    </source>
</evidence>
<evidence type="ECO:0000256" key="7">
    <source>
        <dbReference type="ARBA" id="ARBA00022777"/>
    </source>
</evidence>
<evidence type="ECO:0000256" key="11">
    <source>
        <dbReference type="SAM" id="Coils"/>
    </source>
</evidence>
<keyword evidence="12" id="KW-1133">Transmembrane helix</keyword>
<feature type="transmembrane region" description="Helical" evidence="12">
    <location>
        <begin position="23"/>
        <end position="43"/>
    </location>
</feature>
<evidence type="ECO:0000256" key="3">
    <source>
        <dbReference type="ARBA" id="ARBA00012438"/>
    </source>
</evidence>
<comment type="catalytic activity">
    <reaction evidence="1">
        <text>ATP + protein L-histidine = ADP + protein N-phospho-L-histidine.</text>
        <dbReference type="EC" id="2.7.13.3"/>
    </reaction>
</comment>
<accession>A0A7H0HI08</accession>
<dbReference type="Pfam" id="PF02518">
    <property type="entry name" value="HATPase_c"/>
    <property type="match status" value="1"/>
</dbReference>
<keyword evidence="7" id="KW-0418">Kinase</keyword>
<dbReference type="Gene3D" id="3.30.565.10">
    <property type="entry name" value="Histidine kinase-like ATPase, C-terminal domain"/>
    <property type="match status" value="1"/>
</dbReference>
<dbReference type="PRINTS" id="PR00344">
    <property type="entry name" value="BCTRLSENSOR"/>
</dbReference>
<organism evidence="14 15">
    <name type="scientific">Paenacidovorax monticola</name>
    <dbReference type="NCBI Taxonomy" id="1926868"/>
    <lineage>
        <taxon>Bacteria</taxon>
        <taxon>Pseudomonadati</taxon>
        <taxon>Pseudomonadota</taxon>
        <taxon>Betaproteobacteria</taxon>
        <taxon>Burkholderiales</taxon>
        <taxon>Comamonadaceae</taxon>
        <taxon>Paenacidovorax</taxon>
    </lineage>
</organism>
<dbReference type="InterPro" id="IPR004358">
    <property type="entry name" value="Sig_transdc_His_kin-like_C"/>
</dbReference>
<feature type="transmembrane region" description="Helical" evidence="12">
    <location>
        <begin position="122"/>
        <end position="139"/>
    </location>
</feature>
<dbReference type="InterPro" id="IPR036097">
    <property type="entry name" value="HisK_dim/P_sf"/>
</dbReference>
<feature type="transmembrane region" description="Helical" evidence="12">
    <location>
        <begin position="49"/>
        <end position="71"/>
    </location>
</feature>
<dbReference type="InterPro" id="IPR005467">
    <property type="entry name" value="His_kinase_dom"/>
</dbReference>
<dbReference type="AlphaFoldDB" id="A0A7H0HI08"/>
<dbReference type="Pfam" id="PF00512">
    <property type="entry name" value="HisKA"/>
    <property type="match status" value="1"/>
</dbReference>
<comment type="subcellular location">
    <subcellularLocation>
        <location evidence="2">Cell inner membrane</location>
        <topology evidence="2">Multi-pass membrane protein</topology>
    </subcellularLocation>
</comment>
<dbReference type="EMBL" id="CP060790">
    <property type="protein sequence ID" value="QNP60174.1"/>
    <property type="molecule type" value="Genomic_DNA"/>
</dbReference>
<dbReference type="PANTHER" id="PTHR43711">
    <property type="entry name" value="TWO-COMPONENT HISTIDINE KINASE"/>
    <property type="match status" value="1"/>
</dbReference>
<dbReference type="SUPFAM" id="SSF55874">
    <property type="entry name" value="ATPase domain of HSP90 chaperone/DNA topoisomerase II/histidine kinase"/>
    <property type="match status" value="1"/>
</dbReference>